<evidence type="ECO:0000313" key="3">
    <source>
        <dbReference type="Proteomes" id="UP000245399"/>
    </source>
</evidence>
<dbReference type="RefSeq" id="WP_047730212.1">
    <property type="nucleotide sequence ID" value="NZ_CP011642.1"/>
</dbReference>
<feature type="domain" description="Peptidase S74" evidence="1">
    <location>
        <begin position="319"/>
        <end position="422"/>
    </location>
</feature>
<dbReference type="Pfam" id="PF13884">
    <property type="entry name" value="Peptidase_S74"/>
    <property type="match status" value="1"/>
</dbReference>
<protein>
    <submittedName>
        <fullName evidence="2">Tail fiber domain-containing protein</fullName>
    </submittedName>
</protein>
<organism evidence="2 3">
    <name type="scientific">Serratia marcescens</name>
    <dbReference type="NCBI Taxonomy" id="615"/>
    <lineage>
        <taxon>Bacteria</taxon>
        <taxon>Pseudomonadati</taxon>
        <taxon>Pseudomonadota</taxon>
        <taxon>Gammaproteobacteria</taxon>
        <taxon>Enterobacterales</taxon>
        <taxon>Yersiniaceae</taxon>
        <taxon>Serratia</taxon>
    </lineage>
</organism>
<evidence type="ECO:0000259" key="1">
    <source>
        <dbReference type="PROSITE" id="PS51688"/>
    </source>
</evidence>
<dbReference type="InterPro" id="IPR030392">
    <property type="entry name" value="S74_ICA"/>
</dbReference>
<proteinExistence type="predicted"/>
<accession>A0AB33FUD4</accession>
<dbReference type="Proteomes" id="UP000245399">
    <property type="component" value="Chromosome"/>
</dbReference>
<sequence>MPAGILTLTNNSAVVKGTGTAFNTELKSGDFIVSVVGGVTYTLPVKTVDSATQATLIKAYDGPTQAGAAWYAVPRDAMNTITAQLAAETAKALRGLNLDKANWQQVFSGTGNITVTLPDGSTYTGPAWNSFTAALENKAAKGVNNDITQLKALSTAITIAQGGTGAKDAATARTNLGLGNSATRSVGTTSGTVAAGDDGRLGTVNGKTGGKLSSGIGVSNPASVNGQGTYLSWNESNGQGEGSIVVNKGGGVGGFNIRIVNQENTAELASYKFGPDGVFNSPNGSTSMGGRVKSFVAINPTYLTVLVDGQQKGINFFDSDERLKENIIDVEKGAALSQLRMIRPVSYKFKDAYYKESDETKTMEGKKYSYGVIAQEIIKIIPDSVITLSNGNMALDPLSVIGFLLATNKDMLERIDSQDELMKSLMEK</sequence>
<dbReference type="EMBL" id="CP029449">
    <property type="protein sequence ID" value="AWL70347.1"/>
    <property type="molecule type" value="Genomic_DNA"/>
</dbReference>
<gene>
    <name evidence="2" type="ORF">DKC05_23190</name>
</gene>
<dbReference type="Gene3D" id="1.10.10.10">
    <property type="entry name" value="Winged helix-like DNA-binding domain superfamily/Winged helix DNA-binding domain"/>
    <property type="match status" value="1"/>
</dbReference>
<dbReference type="InterPro" id="IPR036388">
    <property type="entry name" value="WH-like_DNA-bd_sf"/>
</dbReference>
<dbReference type="AlphaFoldDB" id="A0AB33FUD4"/>
<evidence type="ECO:0000313" key="2">
    <source>
        <dbReference type="EMBL" id="AWL70347.1"/>
    </source>
</evidence>
<name>A0AB33FUD4_SERMA</name>
<reference evidence="2 3" key="1">
    <citation type="submission" date="2018-05" db="EMBL/GenBank/DDBJ databases">
        <title>Klebsiella quasipneumonaiae provides a window into carbapenemase gene transfer, plasmid rearrangements and nosocomial acquisition from the hospital environment.</title>
        <authorList>
            <person name="Mathers A.J."/>
            <person name="Vegesana K."/>
            <person name="Stoesser N."/>
            <person name="Crook D."/>
            <person name="Vaughan A."/>
            <person name="Barry K."/>
            <person name="Parikh H."/>
            <person name="Sebra R."/>
            <person name="Kotay S."/>
            <person name="Walker A.S."/>
            <person name="Sheppard A.E."/>
        </authorList>
    </citation>
    <scope>NUCLEOTIDE SEQUENCE [LARGE SCALE GENOMIC DNA]</scope>
    <source>
        <strain evidence="2 3">CAV1761</strain>
    </source>
</reference>
<dbReference type="PROSITE" id="PS51688">
    <property type="entry name" value="ICA"/>
    <property type="match status" value="1"/>
</dbReference>